<gene>
    <name evidence="3" type="ORF">PF004_g13039</name>
    <name evidence="2" type="ORF">PF010_g21336</name>
</gene>
<reference evidence="4 5" key="1">
    <citation type="submission" date="2018-09" db="EMBL/GenBank/DDBJ databases">
        <title>Genomic investigation of the strawberry pathogen Phytophthora fragariae indicates pathogenicity is determined by transcriptional variation in three key races.</title>
        <authorList>
            <person name="Adams T.M."/>
            <person name="Armitage A.D."/>
            <person name="Sobczyk M.K."/>
            <person name="Bates H.J."/>
            <person name="Dunwell J.M."/>
            <person name="Nellist C.F."/>
            <person name="Harrison R.J."/>
        </authorList>
    </citation>
    <scope>NUCLEOTIDE SEQUENCE [LARGE SCALE GENOMIC DNA]</scope>
    <source>
        <strain evidence="3 4">BC-23</strain>
        <strain evidence="2 5">ONT-3</strain>
    </source>
</reference>
<feature type="region of interest" description="Disordered" evidence="1">
    <location>
        <begin position="1"/>
        <end position="30"/>
    </location>
</feature>
<dbReference type="AlphaFoldDB" id="A0A6G0NTH5"/>
<evidence type="ECO:0000313" key="5">
    <source>
        <dbReference type="Proteomes" id="UP000488956"/>
    </source>
</evidence>
<accession>A0A6G0NTH5</accession>
<organism evidence="3 4">
    <name type="scientific">Phytophthora fragariae</name>
    <dbReference type="NCBI Taxonomy" id="53985"/>
    <lineage>
        <taxon>Eukaryota</taxon>
        <taxon>Sar</taxon>
        <taxon>Stramenopiles</taxon>
        <taxon>Oomycota</taxon>
        <taxon>Peronosporomycetes</taxon>
        <taxon>Peronosporales</taxon>
        <taxon>Peronosporaceae</taxon>
        <taxon>Phytophthora</taxon>
    </lineage>
</organism>
<evidence type="ECO:0000256" key="1">
    <source>
        <dbReference type="SAM" id="MobiDB-lite"/>
    </source>
</evidence>
<name>A0A6G0NTH5_9STRA</name>
<sequence length="99" mass="11348">MMDEVDRWKERIAHGGASDPEGVVLPSRSPRWSNGAKHGALLPGIDDVYCRVRRQFKKSLWNAFVQATGKDYSSGVNKRDQVDFFRRARTARSRRPRTS</sequence>
<evidence type="ECO:0000313" key="2">
    <source>
        <dbReference type="EMBL" id="KAE9083100.1"/>
    </source>
</evidence>
<dbReference type="Proteomes" id="UP000476176">
    <property type="component" value="Unassembled WGS sequence"/>
</dbReference>
<dbReference type="Proteomes" id="UP000488956">
    <property type="component" value="Unassembled WGS sequence"/>
</dbReference>
<comment type="caution">
    <text evidence="3">The sequence shown here is derived from an EMBL/GenBank/DDBJ whole genome shotgun (WGS) entry which is preliminary data.</text>
</comment>
<feature type="compositionally biased region" description="Basic and acidic residues" evidence="1">
    <location>
        <begin position="1"/>
        <end position="13"/>
    </location>
</feature>
<dbReference type="EMBL" id="QXGC01000773">
    <property type="protein sequence ID" value="KAE9221456.1"/>
    <property type="molecule type" value="Genomic_DNA"/>
</dbReference>
<protein>
    <submittedName>
        <fullName evidence="3">Uncharacterized protein</fullName>
    </submittedName>
</protein>
<evidence type="ECO:0000313" key="3">
    <source>
        <dbReference type="EMBL" id="KAE9221456.1"/>
    </source>
</evidence>
<evidence type="ECO:0000313" key="4">
    <source>
        <dbReference type="Proteomes" id="UP000476176"/>
    </source>
</evidence>
<proteinExistence type="predicted"/>
<dbReference type="EMBL" id="QXFX01001911">
    <property type="protein sequence ID" value="KAE9083100.1"/>
    <property type="molecule type" value="Genomic_DNA"/>
</dbReference>